<evidence type="ECO:0000313" key="2">
    <source>
        <dbReference type="EMBL" id="MFC3981007.1"/>
    </source>
</evidence>
<dbReference type="Proteomes" id="UP001595698">
    <property type="component" value="Unassembled WGS sequence"/>
</dbReference>
<feature type="transmembrane region" description="Helical" evidence="1">
    <location>
        <begin position="36"/>
        <end position="57"/>
    </location>
</feature>
<protein>
    <recommendedName>
        <fullName evidence="4">DoxX family protein</fullName>
    </recommendedName>
</protein>
<evidence type="ECO:0000313" key="3">
    <source>
        <dbReference type="Proteomes" id="UP001595698"/>
    </source>
</evidence>
<feature type="transmembrane region" description="Helical" evidence="1">
    <location>
        <begin position="64"/>
        <end position="82"/>
    </location>
</feature>
<keyword evidence="3" id="KW-1185">Reference proteome</keyword>
<gene>
    <name evidence="2" type="ORF">ACFOYY_12795</name>
</gene>
<evidence type="ECO:0000256" key="1">
    <source>
        <dbReference type="SAM" id="Phobius"/>
    </source>
</evidence>
<keyword evidence="1" id="KW-0812">Transmembrane</keyword>
<name>A0ABV8F116_9ACTN</name>
<organism evidence="2 3">
    <name type="scientific">Streptosporangium jomthongense</name>
    <dbReference type="NCBI Taxonomy" id="1193683"/>
    <lineage>
        <taxon>Bacteria</taxon>
        <taxon>Bacillati</taxon>
        <taxon>Actinomycetota</taxon>
        <taxon>Actinomycetes</taxon>
        <taxon>Streptosporangiales</taxon>
        <taxon>Streptosporangiaceae</taxon>
        <taxon>Streptosporangium</taxon>
    </lineage>
</organism>
<feature type="transmembrane region" description="Helical" evidence="1">
    <location>
        <begin position="102"/>
        <end position="120"/>
    </location>
</feature>
<sequence length="142" mass="15297">MRGTLGLVFLWFGVLKVANVSPVGALVADTLSFVPLPASFVVPALGVFEVAVALALFTGRWLRPFLPVLLLHLVGTFLVLVLHPGVAFKDGNPLMLTMEGEFVVKNVVLIAGTLVVAATLPRREGHEEQREESRLPVSTTSR</sequence>
<dbReference type="RefSeq" id="WP_362771692.1">
    <property type="nucleotide sequence ID" value="NZ_JBHSBC010000012.1"/>
</dbReference>
<dbReference type="EMBL" id="JBHSBC010000012">
    <property type="protein sequence ID" value="MFC3981007.1"/>
    <property type="molecule type" value="Genomic_DNA"/>
</dbReference>
<evidence type="ECO:0008006" key="4">
    <source>
        <dbReference type="Google" id="ProtNLM"/>
    </source>
</evidence>
<accession>A0ABV8F116</accession>
<proteinExistence type="predicted"/>
<comment type="caution">
    <text evidence="2">The sequence shown here is derived from an EMBL/GenBank/DDBJ whole genome shotgun (WGS) entry which is preliminary data.</text>
</comment>
<keyword evidence="1" id="KW-1133">Transmembrane helix</keyword>
<reference evidence="3" key="1">
    <citation type="journal article" date="2019" name="Int. J. Syst. Evol. Microbiol.">
        <title>The Global Catalogue of Microorganisms (GCM) 10K type strain sequencing project: providing services to taxonomists for standard genome sequencing and annotation.</title>
        <authorList>
            <consortium name="The Broad Institute Genomics Platform"/>
            <consortium name="The Broad Institute Genome Sequencing Center for Infectious Disease"/>
            <person name="Wu L."/>
            <person name="Ma J."/>
        </authorList>
    </citation>
    <scope>NUCLEOTIDE SEQUENCE [LARGE SCALE GENOMIC DNA]</scope>
    <source>
        <strain evidence="3">TBRC 7912</strain>
    </source>
</reference>
<keyword evidence="1" id="KW-0472">Membrane</keyword>